<comment type="caution">
    <text evidence="1">The sequence shown here is derived from an EMBL/GenBank/DDBJ whole genome shotgun (WGS) entry which is preliminary data.</text>
</comment>
<organism evidence="1">
    <name type="scientific">marine sediment metagenome</name>
    <dbReference type="NCBI Taxonomy" id="412755"/>
    <lineage>
        <taxon>unclassified sequences</taxon>
        <taxon>metagenomes</taxon>
        <taxon>ecological metagenomes</taxon>
    </lineage>
</organism>
<dbReference type="AlphaFoldDB" id="X1D7L3"/>
<sequence>PKFIRDEFNDRLIKIGWSKKNRNEYEHRVPFAAAMNVARYLVESIDPDKLFQVDEILPIADSEGHEIPSYQVYVTLAWLISTGLVEKKGRDGYLVVPGRLTIQSFNDLFGKLPGTEDVKKMRNS</sequence>
<protein>
    <submittedName>
        <fullName evidence="1">Uncharacterized protein</fullName>
    </submittedName>
</protein>
<dbReference type="EMBL" id="BART01020490">
    <property type="protein sequence ID" value="GAH04275.1"/>
    <property type="molecule type" value="Genomic_DNA"/>
</dbReference>
<evidence type="ECO:0000313" key="1">
    <source>
        <dbReference type="EMBL" id="GAH04275.1"/>
    </source>
</evidence>
<name>X1D7L3_9ZZZZ</name>
<reference evidence="1" key="1">
    <citation type="journal article" date="2014" name="Front. Microbiol.">
        <title>High frequency of phylogenetically diverse reductive dehalogenase-homologous genes in deep subseafloor sedimentary metagenomes.</title>
        <authorList>
            <person name="Kawai M."/>
            <person name="Futagami T."/>
            <person name="Toyoda A."/>
            <person name="Takaki Y."/>
            <person name="Nishi S."/>
            <person name="Hori S."/>
            <person name="Arai W."/>
            <person name="Tsubouchi T."/>
            <person name="Morono Y."/>
            <person name="Uchiyama I."/>
            <person name="Ito T."/>
            <person name="Fujiyama A."/>
            <person name="Inagaki F."/>
            <person name="Takami H."/>
        </authorList>
    </citation>
    <scope>NUCLEOTIDE SEQUENCE</scope>
    <source>
        <strain evidence="1">Expedition CK06-06</strain>
    </source>
</reference>
<gene>
    <name evidence="1" type="ORF">S01H4_38056</name>
</gene>
<feature type="non-terminal residue" evidence="1">
    <location>
        <position position="1"/>
    </location>
</feature>
<proteinExistence type="predicted"/>
<accession>X1D7L3</accession>